<gene>
    <name evidence="2" type="ORF">A9Q84_04700</name>
</gene>
<dbReference type="SUPFAM" id="SSF117892">
    <property type="entry name" value="Band 7/SPFH domain"/>
    <property type="match status" value="1"/>
</dbReference>
<evidence type="ECO:0000313" key="3">
    <source>
        <dbReference type="Proteomes" id="UP000196531"/>
    </source>
</evidence>
<proteinExistence type="predicted"/>
<dbReference type="PANTHER" id="PTHR37826">
    <property type="entry name" value="FLOTILLIN BAND_7_5 DOMAIN PROTEIN"/>
    <property type="match status" value="1"/>
</dbReference>
<comment type="caution">
    <text evidence="2">The sequence shown here is derived from an EMBL/GenBank/DDBJ whole genome shotgun (WGS) entry which is preliminary data.</text>
</comment>
<dbReference type="Proteomes" id="UP000196531">
    <property type="component" value="Unassembled WGS sequence"/>
</dbReference>
<dbReference type="CDD" id="cd03408">
    <property type="entry name" value="SPFH_like_u1"/>
    <property type="match status" value="1"/>
</dbReference>
<dbReference type="Pfam" id="PF13421">
    <property type="entry name" value="Band_7_1"/>
    <property type="match status" value="1"/>
</dbReference>
<sequence length="317" mass="34986">MKKQTNLFRGVYEFEDDTGALLATKIPYQGSADLYNDTAVIVRPNQMAIFIYKGEITDILKPGIHQLSTENVPILTRLSSWKWGGRSPLRAEVWFFTGNKHLGKRFGTAKPILSKFNGVGLVPIRAFGTYTVKLLSPKRVYQELIGSRNSFDISHLEDFLQGQLVELLPEALDHIVNIEDLSKKQNEVSKKLETLAKKVFKKYGISVSDIQIKSLLPSKEVMEALESKVAMNLVGDPKKYLLYKAANGLDALGSSQGGDSTQMLMGLMLGRGFGGIESPEVQRVQGKQPSKASKFCVNCGAGIQPVHKFCSQCGGKQ</sequence>
<name>A0A1Y5FAT3_9BACT</name>
<dbReference type="InterPro" id="IPR033880">
    <property type="entry name" value="SPFH_YdjI"/>
</dbReference>
<evidence type="ECO:0000313" key="2">
    <source>
        <dbReference type="EMBL" id="OUR98716.1"/>
    </source>
</evidence>
<dbReference type="EMBL" id="MAAO01000004">
    <property type="protein sequence ID" value="OUR98716.1"/>
    <property type="molecule type" value="Genomic_DNA"/>
</dbReference>
<dbReference type="InterPro" id="IPR036013">
    <property type="entry name" value="Band_7/SPFH_dom_sf"/>
</dbReference>
<protein>
    <recommendedName>
        <fullName evidence="1">SPFH domain-containing protein</fullName>
    </recommendedName>
</protein>
<evidence type="ECO:0000259" key="1">
    <source>
        <dbReference type="Pfam" id="PF13421"/>
    </source>
</evidence>
<reference evidence="3" key="1">
    <citation type="journal article" date="2017" name="Proc. Natl. Acad. Sci. U.S.A.">
        <title>Simulation of Deepwater Horizon oil plume reveals substrate specialization within a complex community of hydrocarbon-degraders.</title>
        <authorList>
            <person name="Hu P."/>
            <person name="Dubinsky E.A."/>
            <person name="Probst A.J."/>
            <person name="Wang J."/>
            <person name="Sieber C.M.K."/>
            <person name="Tom L.M."/>
            <person name="Gardinali P."/>
            <person name="Banfield J.F."/>
            <person name="Atlas R.M."/>
            <person name="Andersen G.L."/>
        </authorList>
    </citation>
    <scope>NUCLEOTIDE SEQUENCE [LARGE SCALE GENOMIC DNA]</scope>
</reference>
<dbReference type="AlphaFoldDB" id="A0A1Y5FAT3"/>
<organism evidence="2 3">
    <name type="scientific">Halobacteriovorax marinus</name>
    <dbReference type="NCBI Taxonomy" id="97084"/>
    <lineage>
        <taxon>Bacteria</taxon>
        <taxon>Pseudomonadati</taxon>
        <taxon>Bdellovibrionota</taxon>
        <taxon>Bacteriovoracia</taxon>
        <taxon>Bacteriovoracales</taxon>
        <taxon>Halobacteriovoraceae</taxon>
        <taxon>Halobacteriovorax</taxon>
    </lineage>
</organism>
<feature type="domain" description="SPFH" evidence="1">
    <location>
        <begin position="36"/>
        <end position="232"/>
    </location>
</feature>
<dbReference type="Gene3D" id="3.30.479.30">
    <property type="entry name" value="Band 7 domain"/>
    <property type="match status" value="1"/>
</dbReference>
<dbReference type="PANTHER" id="PTHR37826:SF2">
    <property type="entry name" value="ZINC-RIBBON DOMAIN-CONTAINING PROTEIN"/>
    <property type="match status" value="1"/>
</dbReference>
<accession>A0A1Y5FAT3</accession>